<gene>
    <name evidence="2" type="ORF">GX523_16510</name>
</gene>
<dbReference type="Pfam" id="PF04122">
    <property type="entry name" value="CW_binding_2"/>
    <property type="match status" value="3"/>
</dbReference>
<evidence type="ECO:0000313" key="3">
    <source>
        <dbReference type="Proteomes" id="UP000553059"/>
    </source>
</evidence>
<sequence length="1083" mass="113734">MKKTKKALASLAIAGMVLSMAPASVFAADDFVRLAGSDRYQTSIKIAEKAYSDATTAVVAAGNPNNLVDALAAAPLAAQEDAPIYLTDKADMNDDVVKSMKALGVKKVVVVGAAASKAVVDELKAAGFEVDEVKGADRIATAKAINAKLTAPAGTFVVGYDGVADAMSVASYAAANNYAIVVANQSGTVDAGVKADYIVGGTTRVKDIAGAKRLAGADRYDTNKQVIAELDFDFGTVYVGNGLTLADALVGSVLAAQTDSPIALTDGKTVKADIASNLEKDSVLVALGGTSAVSNAVMDAVKNPPTTPSGEFKVDSVAAVAANAFKVKFGKAAADTEKVTFEVKNAGTAVTTTVNWNEAKTEASLVNSANYPQGNYTVTVKEGTKELGSFEVKIEQQKVAKIEVTSDVLSVNINTEANPLSKSTGYAVYKVYDQYGMDITTLPMANNIKWTAGIGDVDDAKSKNGLIVVNERADSTIPLLSYSSCVISGIDNNNYVNVNATLSVSQSTGTISKLTLKKLYSINDDEFSTSNEGQKWYIDYEALDASGNPTTSPELLKAGVLATNGAPYTKVAITEDPKDNKKAAIEVTLDATNIEYLNMDVPVTMTVILKNGQNATFNTTLSLGARPDSITLYSPAETVASGEEVVIPFVAYDQNGKEVTSYDKISKSVNVTVGDKKGVWRENSDRSASLVITAPELGTGENSRTIFVMATVEGSYKTSQLNITVQKEAVAETLTLDNAKLTQAMQEGAEQEVALGKALVVKDQYGRKIDVDNNADYEVVVKTAADGAVSLSHSQVLKKGNKTVDVKADKKGTQSVTFTLKGKSTRTNPAPGLEEKETRSYSFTVVDKDRITGYTLEELDTLYAVDQVAGNERLKEYIAEIEVFGTLSNGNKVVLAEKQADGKDTVLSATVGGKFKAGVKSGTVTTVSAIKLDTNVTTASAKVSVVVNGVDGKIYPLTADASSSSASPVVKSIEYKVKGETGATVKNDRVTITKTQLKSGYVAKFSSDDSVKSDSGFYFYGKDQYGTEGGKITIYLSNATAALGAKVDNNQLTFTGTGKGSVTLTAVAGSVYKTITLDIDLTK</sequence>
<evidence type="ECO:0000313" key="2">
    <source>
        <dbReference type="EMBL" id="HHY28307.1"/>
    </source>
</evidence>
<dbReference type="AlphaFoldDB" id="A0A7C7D7P4"/>
<keyword evidence="1" id="KW-0732">Signal</keyword>
<dbReference type="InterPro" id="IPR051922">
    <property type="entry name" value="Bact_Sporulation_Assoc"/>
</dbReference>
<dbReference type="PANTHER" id="PTHR30032">
    <property type="entry name" value="N-ACETYLMURAMOYL-L-ALANINE AMIDASE-RELATED"/>
    <property type="match status" value="1"/>
</dbReference>
<evidence type="ECO:0000256" key="1">
    <source>
        <dbReference type="SAM" id="SignalP"/>
    </source>
</evidence>
<dbReference type="InterPro" id="IPR007253">
    <property type="entry name" value="Cell_wall-bd_2"/>
</dbReference>
<reference evidence="2 3" key="1">
    <citation type="journal article" date="2020" name="Biotechnol. Biofuels">
        <title>New insights from the biogas microbiome by comprehensive genome-resolved metagenomics of nearly 1600 species originating from multiple anaerobic digesters.</title>
        <authorList>
            <person name="Campanaro S."/>
            <person name="Treu L."/>
            <person name="Rodriguez-R L.M."/>
            <person name="Kovalovszki A."/>
            <person name="Ziels R.M."/>
            <person name="Maus I."/>
            <person name="Zhu X."/>
            <person name="Kougias P.G."/>
            <person name="Basile A."/>
            <person name="Luo G."/>
            <person name="Schluter A."/>
            <person name="Konstantinidis K.T."/>
            <person name="Angelidaki I."/>
        </authorList>
    </citation>
    <scope>NUCLEOTIDE SEQUENCE [LARGE SCALE GENOMIC DNA]</scope>
    <source>
        <strain evidence="2">AS05jafATM_4</strain>
    </source>
</reference>
<proteinExistence type="predicted"/>
<comment type="caution">
    <text evidence="2">The sequence shown here is derived from an EMBL/GenBank/DDBJ whole genome shotgun (WGS) entry which is preliminary data.</text>
</comment>
<feature type="signal peptide" evidence="1">
    <location>
        <begin position="1"/>
        <end position="27"/>
    </location>
</feature>
<dbReference type="EMBL" id="DUTF01000351">
    <property type="protein sequence ID" value="HHY28307.1"/>
    <property type="molecule type" value="Genomic_DNA"/>
</dbReference>
<feature type="chain" id="PRO_5027654439" evidence="1">
    <location>
        <begin position="28"/>
        <end position="1083"/>
    </location>
</feature>
<accession>A0A7C7D7P4</accession>
<dbReference type="PANTHER" id="PTHR30032:SF8">
    <property type="entry name" value="GERMINATION-SPECIFIC N-ACETYLMURAMOYL-L-ALANINE AMIDASE"/>
    <property type="match status" value="1"/>
</dbReference>
<dbReference type="Gene3D" id="3.40.50.12090">
    <property type="match status" value="2"/>
</dbReference>
<name>A0A7C7D7P4_9FIRM</name>
<protein>
    <submittedName>
        <fullName evidence="2">Cell wall-binding repeat-containing protein</fullName>
    </submittedName>
</protein>
<organism evidence="2 3">
    <name type="scientific">Desulfitobacterium dehalogenans</name>
    <dbReference type="NCBI Taxonomy" id="36854"/>
    <lineage>
        <taxon>Bacteria</taxon>
        <taxon>Bacillati</taxon>
        <taxon>Bacillota</taxon>
        <taxon>Clostridia</taxon>
        <taxon>Eubacteriales</taxon>
        <taxon>Desulfitobacteriaceae</taxon>
        <taxon>Desulfitobacterium</taxon>
    </lineage>
</organism>
<dbReference type="Proteomes" id="UP000553059">
    <property type="component" value="Unassembled WGS sequence"/>
</dbReference>